<feature type="transmembrane region" description="Helical" evidence="5">
    <location>
        <begin position="92"/>
        <end position="110"/>
    </location>
</feature>
<dbReference type="EMBL" id="PJQY01000059">
    <property type="protein sequence ID" value="PQQ19727.1"/>
    <property type="molecule type" value="Genomic_DNA"/>
</dbReference>
<keyword evidence="2 5" id="KW-0812">Transmembrane</keyword>
<dbReference type="PANTHER" id="PTHR21576">
    <property type="entry name" value="UNCHARACTERIZED NODULIN-LIKE PROTEIN"/>
    <property type="match status" value="1"/>
</dbReference>
<dbReference type="OrthoDB" id="410267at2759"/>
<keyword evidence="4 5" id="KW-0472">Membrane</keyword>
<dbReference type="GO" id="GO:0016020">
    <property type="term" value="C:membrane"/>
    <property type="evidence" value="ECO:0007669"/>
    <property type="project" value="UniProtKB-SubCell"/>
</dbReference>
<proteinExistence type="predicted"/>
<sequence>MFNKPPRGDDYTISQALFSIDMLIIFIATLFGLGSSFTAMDNLGQIGEALGYKPQAINTFVSPHSIWNFFGQIFSGFTSEILLMKYKIPRPLMLTLALILASFGYLLIVFPFHGSLYFASVIIGFTLRLQLPLCVTIISELFRLKHYVLLLNFSQLISPLASYILSVKITGALYDKEANKELARHGLQRRASL</sequence>
<comment type="caution">
    <text evidence="7">The sequence shown here is derived from an EMBL/GenBank/DDBJ whole genome shotgun (WGS) entry which is preliminary data.</text>
</comment>
<dbReference type="InterPro" id="IPR036259">
    <property type="entry name" value="MFS_trans_sf"/>
</dbReference>
<evidence type="ECO:0000313" key="7">
    <source>
        <dbReference type="EMBL" id="PQQ19727.1"/>
    </source>
</evidence>
<dbReference type="PANTHER" id="PTHR21576:SF29">
    <property type="entry name" value="NODULIN-LIKE DOMAIN-CONTAINING PROTEIN"/>
    <property type="match status" value="1"/>
</dbReference>
<reference evidence="7 8" key="1">
    <citation type="submission" date="2018-02" db="EMBL/GenBank/DDBJ databases">
        <title>Draft genome of wild Prunus yedoensis var. nudiflora.</title>
        <authorList>
            <person name="Baek S."/>
            <person name="Kim J.-H."/>
            <person name="Choi K."/>
            <person name="Kim G.-B."/>
            <person name="Cho A."/>
            <person name="Jang H."/>
            <person name="Shin C.-H."/>
            <person name="Yu H.-J."/>
            <person name="Mun J.-H."/>
        </authorList>
    </citation>
    <scope>NUCLEOTIDE SEQUENCE [LARGE SCALE GENOMIC DNA]</scope>
    <source>
        <strain evidence="8">cv. Jeju island</strain>
        <tissue evidence="7">Leaf</tissue>
    </source>
</reference>
<feature type="transmembrane region" description="Helical" evidence="5">
    <location>
        <begin position="12"/>
        <end position="33"/>
    </location>
</feature>
<accession>A0A314ZND2</accession>
<dbReference type="Proteomes" id="UP000250321">
    <property type="component" value="Unassembled WGS sequence"/>
</dbReference>
<evidence type="ECO:0000259" key="6">
    <source>
        <dbReference type="Pfam" id="PF23262"/>
    </source>
</evidence>
<name>A0A314ZND2_PRUYE</name>
<feature type="transmembrane region" description="Helical" evidence="5">
    <location>
        <begin position="116"/>
        <end position="135"/>
    </location>
</feature>
<evidence type="ECO:0000256" key="1">
    <source>
        <dbReference type="ARBA" id="ARBA00004141"/>
    </source>
</evidence>
<feature type="domain" description="NFD4 C-terminal" evidence="6">
    <location>
        <begin position="17"/>
        <end position="181"/>
    </location>
</feature>
<keyword evidence="8" id="KW-1185">Reference proteome</keyword>
<evidence type="ECO:0000313" key="8">
    <source>
        <dbReference type="Proteomes" id="UP000250321"/>
    </source>
</evidence>
<evidence type="ECO:0000256" key="3">
    <source>
        <dbReference type="ARBA" id="ARBA00022989"/>
    </source>
</evidence>
<evidence type="ECO:0000256" key="5">
    <source>
        <dbReference type="SAM" id="Phobius"/>
    </source>
</evidence>
<dbReference type="Gene3D" id="1.20.1250.20">
    <property type="entry name" value="MFS general substrate transporter like domains"/>
    <property type="match status" value="1"/>
</dbReference>
<dbReference type="Pfam" id="PF23262">
    <property type="entry name" value="NFD4_C"/>
    <property type="match status" value="1"/>
</dbReference>
<keyword evidence="3 5" id="KW-1133">Transmembrane helix</keyword>
<dbReference type="AlphaFoldDB" id="A0A314ZND2"/>
<protein>
    <recommendedName>
        <fullName evidence="6">NFD4 C-terminal domain-containing protein</fullName>
    </recommendedName>
</protein>
<dbReference type="InterPro" id="IPR056555">
    <property type="entry name" value="NFD4_C"/>
</dbReference>
<evidence type="ECO:0000256" key="4">
    <source>
        <dbReference type="ARBA" id="ARBA00023136"/>
    </source>
</evidence>
<evidence type="ECO:0000256" key="2">
    <source>
        <dbReference type="ARBA" id="ARBA00022692"/>
    </source>
</evidence>
<dbReference type="SUPFAM" id="SSF103473">
    <property type="entry name" value="MFS general substrate transporter"/>
    <property type="match status" value="1"/>
</dbReference>
<comment type="subcellular location">
    <subcellularLocation>
        <location evidence="1">Membrane</location>
        <topology evidence="1">Multi-pass membrane protein</topology>
    </subcellularLocation>
</comment>
<organism evidence="7 8">
    <name type="scientific">Prunus yedoensis var. nudiflora</name>
    <dbReference type="NCBI Taxonomy" id="2094558"/>
    <lineage>
        <taxon>Eukaryota</taxon>
        <taxon>Viridiplantae</taxon>
        <taxon>Streptophyta</taxon>
        <taxon>Embryophyta</taxon>
        <taxon>Tracheophyta</taxon>
        <taxon>Spermatophyta</taxon>
        <taxon>Magnoliopsida</taxon>
        <taxon>eudicotyledons</taxon>
        <taxon>Gunneridae</taxon>
        <taxon>Pentapetalae</taxon>
        <taxon>rosids</taxon>
        <taxon>fabids</taxon>
        <taxon>Rosales</taxon>
        <taxon>Rosaceae</taxon>
        <taxon>Amygdaloideae</taxon>
        <taxon>Amygdaleae</taxon>
        <taxon>Prunus</taxon>
    </lineage>
</organism>
<gene>
    <name evidence="7" type="ORF">Pyn_30448</name>
</gene>
<dbReference type="STRING" id="2094558.A0A314ZND2"/>